<name>A0A8J2KHU6_9HEXA</name>
<dbReference type="EMBL" id="CAJVCH010329291">
    <property type="protein sequence ID" value="CAG7786920.1"/>
    <property type="molecule type" value="Genomic_DNA"/>
</dbReference>
<evidence type="ECO:0000256" key="1">
    <source>
        <dbReference type="ARBA" id="ARBA00018936"/>
    </source>
</evidence>
<dbReference type="PROSITE" id="PS00187">
    <property type="entry name" value="TPP_ENZYMES"/>
    <property type="match status" value="1"/>
</dbReference>
<evidence type="ECO:0000313" key="8">
    <source>
        <dbReference type="EMBL" id="CAG7786920.1"/>
    </source>
</evidence>
<evidence type="ECO:0000256" key="4">
    <source>
        <dbReference type="ARBA" id="ARBA00023239"/>
    </source>
</evidence>
<dbReference type="GO" id="GO:0000287">
    <property type="term" value="F:magnesium ion binding"/>
    <property type="evidence" value="ECO:0007669"/>
    <property type="project" value="InterPro"/>
</dbReference>
<evidence type="ECO:0000256" key="3">
    <source>
        <dbReference type="ARBA" id="ARBA00023052"/>
    </source>
</evidence>
<evidence type="ECO:0000259" key="7">
    <source>
        <dbReference type="Pfam" id="PF02775"/>
    </source>
</evidence>
<keyword evidence="4" id="KW-0456">Lyase</keyword>
<dbReference type="InterPro" id="IPR011766">
    <property type="entry name" value="TPP_enzyme_TPP-bd"/>
</dbReference>
<dbReference type="GO" id="GO:0016831">
    <property type="term" value="F:carboxy-lyase activity"/>
    <property type="evidence" value="ECO:0007669"/>
    <property type="project" value="UniProtKB-KW"/>
</dbReference>
<gene>
    <name evidence="8" type="ORF">AFUS01_LOCUS25466</name>
</gene>
<dbReference type="PANTHER" id="PTHR42818">
    <property type="entry name" value="SULFOPYRUVATE DECARBOXYLASE SUBUNIT ALPHA"/>
    <property type="match status" value="1"/>
</dbReference>
<comment type="caution">
    <text evidence="8">The sequence shown here is derived from an EMBL/GenBank/DDBJ whole genome shotgun (WGS) entry which is preliminary data.</text>
</comment>
<dbReference type="InterPro" id="IPR051818">
    <property type="entry name" value="TPP_dependent_decarboxylase"/>
</dbReference>
<evidence type="ECO:0000256" key="6">
    <source>
        <dbReference type="ARBA" id="ARBA00048767"/>
    </source>
</evidence>
<dbReference type="Pfam" id="PF02775">
    <property type="entry name" value="TPP_enzyme_C"/>
    <property type="match status" value="1"/>
</dbReference>
<dbReference type="InterPro" id="IPR000399">
    <property type="entry name" value="TPP-bd_CS"/>
</dbReference>
<evidence type="ECO:0000313" key="9">
    <source>
        <dbReference type="Proteomes" id="UP000708208"/>
    </source>
</evidence>
<keyword evidence="9" id="KW-1185">Reference proteome</keyword>
<keyword evidence="2" id="KW-0210">Decarboxylase</keyword>
<reference evidence="8" key="1">
    <citation type="submission" date="2021-06" db="EMBL/GenBank/DDBJ databases">
        <authorList>
            <person name="Hodson N. C."/>
            <person name="Mongue J. A."/>
            <person name="Jaron S. K."/>
        </authorList>
    </citation>
    <scope>NUCLEOTIDE SEQUENCE</scope>
</reference>
<dbReference type="AlphaFoldDB" id="A0A8J2KHU6"/>
<comment type="catalytic activity">
    <reaction evidence="6">
        <text>(2R)-hydroxyhexadecanoyl-CoA = pentadecanal + formyl-CoA</text>
        <dbReference type="Rhea" id="RHEA:55212"/>
        <dbReference type="ChEBI" id="CHEBI:17302"/>
        <dbReference type="ChEBI" id="CHEBI:57376"/>
        <dbReference type="ChEBI" id="CHEBI:138654"/>
    </reaction>
    <physiologicalReaction direction="left-to-right" evidence="6">
        <dbReference type="Rhea" id="RHEA:55213"/>
    </physiologicalReaction>
</comment>
<keyword evidence="3" id="KW-0786">Thiamine pyrophosphate</keyword>
<evidence type="ECO:0000256" key="5">
    <source>
        <dbReference type="ARBA" id="ARBA00030510"/>
    </source>
</evidence>
<dbReference type="GO" id="GO:0030976">
    <property type="term" value="F:thiamine pyrophosphate binding"/>
    <property type="evidence" value="ECO:0007669"/>
    <property type="project" value="InterPro"/>
</dbReference>
<feature type="domain" description="Thiamine pyrophosphate enzyme TPP-binding" evidence="7">
    <location>
        <begin position="85"/>
        <end position="137"/>
    </location>
</feature>
<protein>
    <recommendedName>
        <fullName evidence="1">2-hydroxyacyl-CoA lyase 2</fullName>
    </recommendedName>
    <alternativeName>
        <fullName evidence="5">IlvB-like protein</fullName>
    </alternativeName>
</protein>
<evidence type="ECO:0000256" key="2">
    <source>
        <dbReference type="ARBA" id="ARBA00022793"/>
    </source>
</evidence>
<organism evidence="8 9">
    <name type="scientific">Allacma fusca</name>
    <dbReference type="NCBI Taxonomy" id="39272"/>
    <lineage>
        <taxon>Eukaryota</taxon>
        <taxon>Metazoa</taxon>
        <taxon>Ecdysozoa</taxon>
        <taxon>Arthropoda</taxon>
        <taxon>Hexapoda</taxon>
        <taxon>Collembola</taxon>
        <taxon>Symphypleona</taxon>
        <taxon>Sminthuridae</taxon>
        <taxon>Allacma</taxon>
    </lineage>
</organism>
<sequence length="137" mass="15304">AQQALYTAKKHLERAQAPYALLVKRQTFTPYKIQRKIFSDEAEDRMSREKAIKNVIEAASDRDVIVGTTGMLSRELFELRMTREEGHERDFLTVGSMGHASSIALGIALQKPKRRIVCMDGDGAVLMHMGALATIAQ</sequence>
<feature type="non-terminal residue" evidence="8">
    <location>
        <position position="1"/>
    </location>
</feature>
<accession>A0A8J2KHU6</accession>
<dbReference type="Proteomes" id="UP000708208">
    <property type="component" value="Unassembled WGS sequence"/>
</dbReference>
<dbReference type="PANTHER" id="PTHR42818:SF1">
    <property type="entry name" value="SULFOPYRUVATE DECARBOXYLASE"/>
    <property type="match status" value="1"/>
</dbReference>
<dbReference type="OrthoDB" id="16262at2759"/>
<proteinExistence type="predicted"/>